<dbReference type="PROSITE" id="PS51075">
    <property type="entry name" value="MH1"/>
    <property type="match status" value="1"/>
</dbReference>
<dbReference type="InterPro" id="IPR013019">
    <property type="entry name" value="MAD_homology_MH1"/>
</dbReference>
<dbReference type="GO" id="GO:0009653">
    <property type="term" value="P:anatomical structure morphogenesis"/>
    <property type="evidence" value="ECO:0007669"/>
    <property type="project" value="TreeGrafter"/>
</dbReference>
<evidence type="ECO:0000256" key="2">
    <source>
        <dbReference type="ARBA" id="ARBA00022723"/>
    </source>
</evidence>
<feature type="non-terminal residue" evidence="10">
    <location>
        <position position="1"/>
    </location>
</feature>
<dbReference type="GO" id="GO:0060395">
    <property type="term" value="P:SMAD protein signal transduction"/>
    <property type="evidence" value="ECO:0007669"/>
    <property type="project" value="TreeGrafter"/>
</dbReference>
<dbReference type="InterPro" id="IPR017855">
    <property type="entry name" value="SMAD-like_dom_sf"/>
</dbReference>
<dbReference type="Gene3D" id="3.90.520.10">
    <property type="entry name" value="SMAD MH1 domain"/>
    <property type="match status" value="1"/>
</dbReference>
<reference evidence="10" key="1">
    <citation type="submission" date="2023-10" db="EMBL/GenBank/DDBJ databases">
        <title>Genome assembly of Pristionchus species.</title>
        <authorList>
            <person name="Yoshida K."/>
            <person name="Sommer R.J."/>
        </authorList>
    </citation>
    <scope>NUCLEOTIDE SEQUENCE</scope>
    <source>
        <strain evidence="10">RS5133</strain>
    </source>
</reference>
<evidence type="ECO:0000256" key="7">
    <source>
        <dbReference type="RuleBase" id="RU361195"/>
    </source>
</evidence>
<dbReference type="Proteomes" id="UP001432322">
    <property type="component" value="Unassembled WGS sequence"/>
</dbReference>
<dbReference type="GO" id="GO:0071144">
    <property type="term" value="C:heteromeric SMAD protein complex"/>
    <property type="evidence" value="ECO:0007669"/>
    <property type="project" value="TreeGrafter"/>
</dbReference>
<dbReference type="Gene3D" id="2.60.200.10">
    <property type="match status" value="1"/>
</dbReference>
<dbReference type="GO" id="GO:0050793">
    <property type="term" value="P:regulation of developmental process"/>
    <property type="evidence" value="ECO:0007669"/>
    <property type="project" value="UniProtKB-ARBA"/>
</dbReference>
<dbReference type="GO" id="GO:0070411">
    <property type="term" value="F:I-SMAD binding"/>
    <property type="evidence" value="ECO:0007669"/>
    <property type="project" value="TreeGrafter"/>
</dbReference>
<keyword evidence="3" id="KW-0862">Zinc</keyword>
<dbReference type="PROSITE" id="PS51076">
    <property type="entry name" value="MH2"/>
    <property type="match status" value="1"/>
</dbReference>
<comment type="subcellular location">
    <subcellularLocation>
        <location evidence="7">Cytoplasm</location>
    </subcellularLocation>
    <subcellularLocation>
        <location evidence="7">Nucleus</location>
    </subcellularLocation>
</comment>
<dbReference type="InterPro" id="IPR036578">
    <property type="entry name" value="SMAD_MH1_sf"/>
</dbReference>
<organism evidence="10 11">
    <name type="scientific">Pristionchus fissidentatus</name>
    <dbReference type="NCBI Taxonomy" id="1538716"/>
    <lineage>
        <taxon>Eukaryota</taxon>
        <taxon>Metazoa</taxon>
        <taxon>Ecdysozoa</taxon>
        <taxon>Nematoda</taxon>
        <taxon>Chromadorea</taxon>
        <taxon>Rhabditida</taxon>
        <taxon>Rhabditina</taxon>
        <taxon>Diplogasteromorpha</taxon>
        <taxon>Diplogasteroidea</taxon>
        <taxon>Neodiplogasteridae</taxon>
        <taxon>Pristionchus</taxon>
    </lineage>
</organism>
<dbReference type="InterPro" id="IPR008984">
    <property type="entry name" value="SMAD_FHA_dom_sf"/>
</dbReference>
<dbReference type="InterPro" id="IPR001132">
    <property type="entry name" value="SMAD_dom_Dwarfin-type"/>
</dbReference>
<dbReference type="PANTHER" id="PTHR13703:SF61">
    <property type="entry name" value="PROTEIN MOTHERS AGAINST DPP"/>
    <property type="match status" value="1"/>
</dbReference>
<evidence type="ECO:0000313" key="11">
    <source>
        <dbReference type="Proteomes" id="UP001432322"/>
    </source>
</evidence>
<keyword evidence="5 7" id="KW-0804">Transcription</keyword>
<dbReference type="AlphaFoldDB" id="A0AAV5VEY6"/>
<dbReference type="InterPro" id="IPR003619">
    <property type="entry name" value="MAD_homology1_Dwarfin-type"/>
</dbReference>
<dbReference type="EMBL" id="BTSY01000003">
    <property type="protein sequence ID" value="GMT17155.1"/>
    <property type="molecule type" value="Genomic_DNA"/>
</dbReference>
<dbReference type="GO" id="GO:0051239">
    <property type="term" value="P:regulation of multicellular organismal process"/>
    <property type="evidence" value="ECO:0007669"/>
    <property type="project" value="UniProtKB-ARBA"/>
</dbReference>
<dbReference type="GO" id="GO:0009791">
    <property type="term" value="P:post-embryonic development"/>
    <property type="evidence" value="ECO:0007669"/>
    <property type="project" value="UniProtKB-ARBA"/>
</dbReference>
<evidence type="ECO:0000256" key="3">
    <source>
        <dbReference type="ARBA" id="ARBA00022833"/>
    </source>
</evidence>
<dbReference type="SUPFAM" id="SSF49879">
    <property type="entry name" value="SMAD/FHA domain"/>
    <property type="match status" value="1"/>
</dbReference>
<evidence type="ECO:0000259" key="8">
    <source>
        <dbReference type="PROSITE" id="PS51075"/>
    </source>
</evidence>
<evidence type="ECO:0000256" key="5">
    <source>
        <dbReference type="ARBA" id="ARBA00023163"/>
    </source>
</evidence>
<evidence type="ECO:0000256" key="4">
    <source>
        <dbReference type="ARBA" id="ARBA00023015"/>
    </source>
</evidence>
<name>A0AAV5VEY6_9BILA</name>
<keyword evidence="7" id="KW-0963">Cytoplasm</keyword>
<dbReference type="SMART" id="SM00523">
    <property type="entry name" value="DWA"/>
    <property type="match status" value="1"/>
</dbReference>
<keyword evidence="11" id="KW-1185">Reference proteome</keyword>
<keyword evidence="4 7" id="KW-0805">Transcription regulation</keyword>
<accession>A0AAV5VEY6</accession>
<dbReference type="GO" id="GO:0000981">
    <property type="term" value="F:DNA-binding transcription factor activity, RNA polymerase II-specific"/>
    <property type="evidence" value="ECO:0007669"/>
    <property type="project" value="TreeGrafter"/>
</dbReference>
<dbReference type="InterPro" id="IPR013790">
    <property type="entry name" value="Dwarfin"/>
</dbReference>
<dbReference type="GO" id="GO:0000978">
    <property type="term" value="F:RNA polymerase II cis-regulatory region sequence-specific DNA binding"/>
    <property type="evidence" value="ECO:0007669"/>
    <property type="project" value="TreeGrafter"/>
</dbReference>
<comment type="similarity">
    <text evidence="1 7">Belongs to the dwarfin/SMAD family.</text>
</comment>
<dbReference type="GO" id="GO:0046872">
    <property type="term" value="F:metal ion binding"/>
    <property type="evidence" value="ECO:0007669"/>
    <property type="project" value="UniProtKB-KW"/>
</dbReference>
<keyword evidence="2" id="KW-0479">Metal-binding</keyword>
<comment type="caution">
    <text evidence="10">The sequence shown here is derived from an EMBL/GenBank/DDBJ whole genome shotgun (WGS) entry which is preliminary data.</text>
</comment>
<dbReference type="CDD" id="cd10495">
    <property type="entry name" value="MH2_R-SMAD"/>
    <property type="match status" value="1"/>
</dbReference>
<proteinExistence type="inferred from homology"/>
<dbReference type="GO" id="GO:0005737">
    <property type="term" value="C:cytoplasm"/>
    <property type="evidence" value="ECO:0007669"/>
    <property type="project" value="UniProtKB-SubCell"/>
</dbReference>
<dbReference type="Pfam" id="PF03166">
    <property type="entry name" value="MH2"/>
    <property type="match status" value="1"/>
</dbReference>
<evidence type="ECO:0000256" key="1">
    <source>
        <dbReference type="ARBA" id="ARBA00005545"/>
    </source>
</evidence>
<dbReference type="SUPFAM" id="SSF56366">
    <property type="entry name" value="SMAD MH1 domain"/>
    <property type="match status" value="1"/>
</dbReference>
<dbReference type="PANTHER" id="PTHR13703">
    <property type="entry name" value="SMAD"/>
    <property type="match status" value="1"/>
</dbReference>
<evidence type="ECO:0000256" key="6">
    <source>
        <dbReference type="ARBA" id="ARBA00023242"/>
    </source>
</evidence>
<gene>
    <name evidence="10" type="ORF">PFISCL1PPCAC_8452</name>
</gene>
<evidence type="ECO:0000313" key="10">
    <source>
        <dbReference type="EMBL" id="GMT17155.1"/>
    </source>
</evidence>
<feature type="domain" description="MH2" evidence="9">
    <location>
        <begin position="255"/>
        <end position="450"/>
    </location>
</feature>
<keyword evidence="6 7" id="KW-0539">Nucleus</keyword>
<evidence type="ECO:0000259" key="9">
    <source>
        <dbReference type="PROSITE" id="PS51076"/>
    </source>
</evidence>
<dbReference type="SMART" id="SM00524">
    <property type="entry name" value="DWB"/>
    <property type="match status" value="1"/>
</dbReference>
<feature type="domain" description="MH1" evidence="8">
    <location>
        <begin position="50"/>
        <end position="176"/>
    </location>
</feature>
<dbReference type="GO" id="GO:0030509">
    <property type="term" value="P:BMP signaling pathway"/>
    <property type="evidence" value="ECO:0007669"/>
    <property type="project" value="TreeGrafter"/>
</dbReference>
<protein>
    <recommendedName>
        <fullName evidence="7">Mothers against decapentaplegic homolog</fullName>
        <shortName evidence="7">MAD homolog</shortName>
        <shortName evidence="7">Mothers against DPP homolog</shortName>
    </recommendedName>
    <alternativeName>
        <fullName evidence="7">SMAD family member</fullName>
    </alternativeName>
</protein>
<sequence>QSLNAVVKSVSKSSFLQLAKMASDQHQQQQPGTSQPFFSMLNFDKMLRIENITRHLNWKQGDEDENWAKKAIDNLMKKLQKHDKSSLIRLEQALKSGGSSPSECVTIPRSLDGRLQISHRKALPHVIYCRVYRWPDLQSHHELKAVDTCMYCYESGQKEICINPYHYVRIEGVGVLPPVLVPRYSETPPQDEIPPAIRRLQTMEAESSNGMPDNIDISSGCLKLQGPVKEDLDAGYSVPSNIPLVQVPYEDVDHWGTISYYEMNNRVGEQIKVSAPTIHVDGFTDPLNNPAKISLGMFSNVNRNATIENTRRHIGNGVKLTYVRSQCTLFAECLSDSAIFVQSRSCNYAHNFHPTTVCKLANKTSLKIFDAEVFHKLLSYSSSRGFDASYELTKMSIIRLSFVKGWGAEYQRQDVTSTPCWIEIHLHAPLMWLDRVLTQMTPPKVISSMS</sequence>
<dbReference type="Pfam" id="PF03165">
    <property type="entry name" value="MH1"/>
    <property type="match status" value="1"/>
</dbReference>
<dbReference type="GO" id="GO:0030154">
    <property type="term" value="P:cell differentiation"/>
    <property type="evidence" value="ECO:0007669"/>
    <property type="project" value="TreeGrafter"/>
</dbReference>